<comment type="caution">
    <text evidence="3">The sequence shown here is derived from an EMBL/GenBank/DDBJ whole genome shotgun (WGS) entry which is preliminary data.</text>
</comment>
<dbReference type="GO" id="GO:0001784">
    <property type="term" value="F:phosphotyrosine residue binding"/>
    <property type="evidence" value="ECO:0007669"/>
    <property type="project" value="TreeGrafter"/>
</dbReference>
<dbReference type="Pfam" id="PF16403">
    <property type="entry name" value="Bact_surface_Ig-like"/>
    <property type="match status" value="2"/>
</dbReference>
<feature type="domain" description="SLH" evidence="2">
    <location>
        <begin position="954"/>
        <end position="1017"/>
    </location>
</feature>
<dbReference type="InterPro" id="IPR001119">
    <property type="entry name" value="SLH_dom"/>
</dbReference>
<sequence length="1142" mass="119937">MDGLRFDLSKKLNLSFRLFLAITLALACFVPFASPRAVSAAGGLDEGAGSEEDPYLIRSAEQLYEVSVSQSVYLNSRFRLAADIDFTGWDWSLRPWTPIGSDAAPFTGDFDGAGHVVIGLAINEPSLAYAGMFGYNDGTIRRLGLQDVHVSGNSYTGALTGYNTGTIHEAFSAGSVAGLNLVGGLVGLNTGGGIVRYSHSSADVSGNEAVGGLVGYNSDNSKILFSYATGDASGSARVGGLVGLSNGTGALIQHAYATGDADGTVWDVGGIAGFIGPGSTTQFVFATGSVAGVPADKMGGLVGYSASGSLYYGFWLTDGTTVGAFGSNYGFAGALSGHTLSELQQEQTFAGWGPSFTDNWWLPDDGSLPQLASSIQLTNVSSSVYLSNARSLTLTGQASSVDEDDLKDGLGLHIRVTDADTAPVTDLSRPTLILDGSGEWQTTIDYSELPQPIADGDYALSVWGVGPDRNTALKQTTIRIDTEDPVIEFDADGQATPARTAESTVTATDTGSSVASLVYAWTQSADVPASGWTPFASGDVVKQTAGDGEWYLHVRAQDEAGNIADAVSNAFVLDNTPPVLVLNGSNPMSIPQGGTYAEPGATATDAIDGGLPSSSIGISGTVDPERIGEYAIRYEVADLAGNEAAATRTVRVYDGDAPAIYLNGESLITVEANSPFVDPGATALDVQDGDLTSSIAVTGTVNTAVPGTYSLAYDVTDSAGNAAETVTRTVKVTPQPIAASPSPVVPRLYIDKNGILIDPAAIDAAKPSVTLEATPKDDSIYVSVPASVLSEFANRNADFLIEIKSPYGSYRMPVDLASRIPGLTDLLTENGLESGDIRFKLTMTDKSGDKDIQEALAASLPNGKAISPIVEYRMEIIDIRTGRTIGTADSFGKALEGMIPVTEQMTDMPDQWGAFRYNETNGTFEFVPARAVKSGDAWVAAFRSYTDGIFAAVRNPVSFSDLRNGWSEPYIRLAAAKDLVDGIGGGQYAPDKSVTRAEFAAMLVRMLGRGASAGGAAPYDDVKQDAWYFDEVVEAKVLGLLDFAKGNRFLPGQPLTREEMAGMLASVMALEELPMTKEYVSLDGYEDIGDVSAGYLEDVRLMVKLKIMTGVSEAEFRPQGETTRAQAAAVFIRALRTLGMID</sequence>
<dbReference type="InterPro" id="IPR011493">
    <property type="entry name" value="GLUG"/>
</dbReference>
<dbReference type="AlphaFoldDB" id="A0A841T485"/>
<keyword evidence="1" id="KW-0727">SH2 domain</keyword>
<dbReference type="Pfam" id="PF07581">
    <property type="entry name" value="Glug"/>
    <property type="match status" value="1"/>
</dbReference>
<feature type="domain" description="SLH" evidence="2">
    <location>
        <begin position="1082"/>
        <end position="1142"/>
    </location>
</feature>
<accession>A0A841T485</accession>
<dbReference type="PROSITE" id="PS51272">
    <property type="entry name" value="SLH"/>
    <property type="match status" value="3"/>
</dbReference>
<organism evidence="3 4">
    <name type="scientific">Cohnella thailandensis</name>
    <dbReference type="NCBI Taxonomy" id="557557"/>
    <lineage>
        <taxon>Bacteria</taxon>
        <taxon>Bacillati</taxon>
        <taxon>Bacillota</taxon>
        <taxon>Bacilli</taxon>
        <taxon>Bacillales</taxon>
        <taxon>Paenibacillaceae</taxon>
        <taxon>Cohnella</taxon>
    </lineage>
</organism>
<dbReference type="RefSeq" id="WP_185122856.1">
    <property type="nucleotide sequence ID" value="NZ_JACJVQ010000024.1"/>
</dbReference>
<dbReference type="EMBL" id="JACJVQ010000024">
    <property type="protein sequence ID" value="MBB6637646.1"/>
    <property type="molecule type" value="Genomic_DNA"/>
</dbReference>
<dbReference type="Gene3D" id="2.60.40.10">
    <property type="entry name" value="Immunoglobulins"/>
    <property type="match status" value="2"/>
</dbReference>
<evidence type="ECO:0000256" key="1">
    <source>
        <dbReference type="ARBA" id="ARBA00022999"/>
    </source>
</evidence>
<dbReference type="PANTHER" id="PTHR15127:SF32">
    <property type="entry name" value="HEAVYWEIGHT, ISOFORM A"/>
    <property type="match status" value="1"/>
</dbReference>
<evidence type="ECO:0000313" key="3">
    <source>
        <dbReference type="EMBL" id="MBB6637646.1"/>
    </source>
</evidence>
<protein>
    <submittedName>
        <fullName evidence="3">DUF5011 domain-containing protein</fullName>
    </submittedName>
</protein>
<dbReference type="Proteomes" id="UP000535838">
    <property type="component" value="Unassembled WGS sequence"/>
</dbReference>
<feature type="domain" description="SLH" evidence="2">
    <location>
        <begin position="1018"/>
        <end position="1078"/>
    </location>
</feature>
<dbReference type="InterPro" id="IPR013783">
    <property type="entry name" value="Ig-like_fold"/>
</dbReference>
<evidence type="ECO:0000313" key="4">
    <source>
        <dbReference type="Proteomes" id="UP000535838"/>
    </source>
</evidence>
<dbReference type="InterPro" id="IPR032179">
    <property type="entry name" value="Cry22Aa_Ig-like"/>
</dbReference>
<dbReference type="InterPro" id="IPR051846">
    <property type="entry name" value="SH2_domain_adapters"/>
</dbReference>
<dbReference type="PROSITE" id="PS51257">
    <property type="entry name" value="PROKAR_LIPOPROTEIN"/>
    <property type="match status" value="1"/>
</dbReference>
<dbReference type="Gene3D" id="2.160.20.110">
    <property type="match status" value="1"/>
</dbReference>
<keyword evidence="4" id="KW-1185">Reference proteome</keyword>
<reference evidence="3 4" key="1">
    <citation type="submission" date="2020-08" db="EMBL/GenBank/DDBJ databases">
        <title>Cohnella phylogeny.</title>
        <authorList>
            <person name="Dunlap C."/>
        </authorList>
    </citation>
    <scope>NUCLEOTIDE SEQUENCE [LARGE SCALE GENOMIC DNA]</scope>
    <source>
        <strain evidence="3 4">DSM 25241</strain>
    </source>
</reference>
<gene>
    <name evidence="3" type="ORF">H7B67_26280</name>
</gene>
<name>A0A841T485_9BACL</name>
<dbReference type="Pfam" id="PF00395">
    <property type="entry name" value="SLH"/>
    <property type="match status" value="3"/>
</dbReference>
<evidence type="ECO:0000259" key="2">
    <source>
        <dbReference type="PROSITE" id="PS51272"/>
    </source>
</evidence>
<dbReference type="PANTHER" id="PTHR15127">
    <property type="entry name" value="HEAVYWEIGHT, ISOFORM A"/>
    <property type="match status" value="1"/>
</dbReference>
<proteinExistence type="predicted"/>